<keyword evidence="1" id="KW-0472">Membrane</keyword>
<keyword evidence="1" id="KW-1133">Transmembrane helix</keyword>
<dbReference type="PANTHER" id="PTHR42208:SF1">
    <property type="entry name" value="HEAVY METAL TRANSPORTER"/>
    <property type="match status" value="1"/>
</dbReference>
<dbReference type="Pfam" id="PF13386">
    <property type="entry name" value="DsbD_2"/>
    <property type="match status" value="1"/>
</dbReference>
<dbReference type="Proteomes" id="UP000189966">
    <property type="component" value="Unassembled WGS sequence"/>
</dbReference>
<dbReference type="EMBL" id="FUZI01000003">
    <property type="protein sequence ID" value="SKC32486.1"/>
    <property type="molecule type" value="Genomic_DNA"/>
</dbReference>
<keyword evidence="1" id="KW-0812">Transmembrane</keyword>
<dbReference type="PANTHER" id="PTHR42208">
    <property type="entry name" value="HEAVY METAL TRANSPORTER-RELATED"/>
    <property type="match status" value="1"/>
</dbReference>
<feature type="transmembrane region" description="Helical" evidence="1">
    <location>
        <begin position="200"/>
        <end position="221"/>
    </location>
</feature>
<gene>
    <name evidence="3" type="ORF">CZ809_02002</name>
</gene>
<dbReference type="AlphaFoldDB" id="A0A1T5I0K4"/>
<evidence type="ECO:0000313" key="4">
    <source>
        <dbReference type="Proteomes" id="UP000189966"/>
    </source>
</evidence>
<proteinExistence type="predicted"/>
<feature type="transmembrane region" description="Helical" evidence="1">
    <location>
        <begin position="45"/>
        <end position="68"/>
    </location>
</feature>
<protein>
    <recommendedName>
        <fullName evidence="2">Urease accessory protein UreH-like transmembrane domain-containing protein</fullName>
    </recommendedName>
</protein>
<feature type="transmembrane region" description="Helical" evidence="1">
    <location>
        <begin position="80"/>
        <end position="100"/>
    </location>
</feature>
<name>A0A1T5I0K4_9GAMM</name>
<feature type="transmembrane region" description="Helical" evidence="1">
    <location>
        <begin position="6"/>
        <end position="33"/>
    </location>
</feature>
<sequence length="225" mass="24636">MTELNFVAALLIGLTGAGHCISMCGGIAAAVTIGMPNKPQHHWIYLLYYNLGRISSYMIAGLIVSQVVVEVTALSGLTNILISLRILASIMMIILGLYIGKWWSGLTHIERIGHVIWRFILPLTKHFLPLTSPLKAIPFGFLWGWLPCGLVYSTLTWAAVSGSAIDGMIIMLAFGLGTLPAMLALGSIADKFKSLLNNSYFKRINGLFIIIYGIHTGYIAINQIW</sequence>
<evidence type="ECO:0000259" key="2">
    <source>
        <dbReference type="Pfam" id="PF13386"/>
    </source>
</evidence>
<dbReference type="RefSeq" id="WP_080157435.1">
    <property type="nucleotide sequence ID" value="NZ_FUZI01000003.1"/>
</dbReference>
<feature type="domain" description="Urease accessory protein UreH-like transmembrane" evidence="2">
    <location>
        <begin position="8"/>
        <end position="214"/>
    </location>
</feature>
<feature type="transmembrane region" description="Helical" evidence="1">
    <location>
        <begin position="167"/>
        <end position="188"/>
    </location>
</feature>
<evidence type="ECO:0000313" key="3">
    <source>
        <dbReference type="EMBL" id="SKC32486.1"/>
    </source>
</evidence>
<organism evidence="3 4">
    <name type="scientific">Photobacterium piscicola</name>
    <dbReference type="NCBI Taxonomy" id="1378299"/>
    <lineage>
        <taxon>Bacteria</taxon>
        <taxon>Pseudomonadati</taxon>
        <taxon>Pseudomonadota</taxon>
        <taxon>Gammaproteobacteria</taxon>
        <taxon>Vibrionales</taxon>
        <taxon>Vibrionaceae</taxon>
        <taxon>Photobacterium</taxon>
    </lineage>
</organism>
<accession>A0A1T5I0K4</accession>
<dbReference type="InterPro" id="IPR039447">
    <property type="entry name" value="UreH-like_TM_dom"/>
</dbReference>
<reference evidence="3 4" key="1">
    <citation type="submission" date="2017-02" db="EMBL/GenBank/DDBJ databases">
        <authorList>
            <person name="Peterson S.W."/>
        </authorList>
    </citation>
    <scope>NUCLEOTIDE SEQUENCE [LARGE SCALE GENOMIC DNA]</scope>
    <source>
        <strain evidence="4">type strain: NCCB 100098</strain>
    </source>
</reference>
<evidence type="ECO:0000256" key="1">
    <source>
        <dbReference type="SAM" id="Phobius"/>
    </source>
</evidence>
<feature type="transmembrane region" description="Helical" evidence="1">
    <location>
        <begin position="140"/>
        <end position="160"/>
    </location>
</feature>
<dbReference type="OrthoDB" id="9798690at2"/>